<dbReference type="InterPro" id="IPR050500">
    <property type="entry name" value="Phos_Acetyltrans/Butyryltrans"/>
</dbReference>
<dbReference type="PIRSF" id="PIRSF000428">
    <property type="entry name" value="P_Ac_trans"/>
    <property type="match status" value="1"/>
</dbReference>
<evidence type="ECO:0000256" key="3">
    <source>
        <dbReference type="ARBA" id="ARBA00023315"/>
    </source>
</evidence>
<dbReference type="PANTHER" id="PTHR43356">
    <property type="entry name" value="PHOSPHATE ACETYLTRANSFERASE"/>
    <property type="match status" value="1"/>
</dbReference>
<gene>
    <name evidence="5" type="ORF">ET996_08440</name>
</gene>
<evidence type="ECO:0000259" key="4">
    <source>
        <dbReference type="Pfam" id="PF01515"/>
    </source>
</evidence>
<sequence length="302" mass="32239">MITHFAEILARAVQLPNRKIAVCGGDNAEALEAVEKARALGIASSILVGDEATIRTELDALGIDPEPYEIVHAPTLQDAAVTAVRLVAEGQADILMKGNIDTNIMLHAVLDKEHGLRHNKVLSHVALFELHHYDKLLAMTDGGMNIAPDADTKAEIIKNSLQVTRALGIDIAKVAVVAAKEKVNPKMQATTDAADLRTRDIPGALVDGPFAIDNAINREAALAKGITSEVAGDCDVLLMPQIESGNAFYKALVFLGHAWVAGIIVGARRPIVLTSRVDTEQAKLYSIALAMLVSDRLQQDAT</sequence>
<dbReference type="SUPFAM" id="SSF53659">
    <property type="entry name" value="Isocitrate/Isopropylmalate dehydrogenase-like"/>
    <property type="match status" value="1"/>
</dbReference>
<organism evidence="5 6">
    <name type="scientific">Propioniciclava tarda</name>
    <dbReference type="NCBI Taxonomy" id="433330"/>
    <lineage>
        <taxon>Bacteria</taxon>
        <taxon>Bacillati</taxon>
        <taxon>Actinomycetota</taxon>
        <taxon>Actinomycetes</taxon>
        <taxon>Propionibacteriales</taxon>
        <taxon>Propionibacteriaceae</taxon>
        <taxon>Propioniciclava</taxon>
    </lineage>
</organism>
<comment type="similarity">
    <text evidence="1">Belongs to the phosphate acetyltransferase and butyryltransferase family.</text>
</comment>
<keyword evidence="3" id="KW-0012">Acyltransferase</keyword>
<dbReference type="Proteomes" id="UP000291933">
    <property type="component" value="Unassembled WGS sequence"/>
</dbReference>
<evidence type="ECO:0000313" key="5">
    <source>
        <dbReference type="EMBL" id="TBT94806.1"/>
    </source>
</evidence>
<accession>A0A4Q9KK15</accession>
<dbReference type="AlphaFoldDB" id="A0A4Q9KK15"/>
<dbReference type="Pfam" id="PF01515">
    <property type="entry name" value="PTA_PTB"/>
    <property type="match status" value="1"/>
</dbReference>
<name>A0A4Q9KK15_PROTD</name>
<dbReference type="NCBIfam" id="NF006045">
    <property type="entry name" value="PRK08190.1"/>
    <property type="match status" value="1"/>
</dbReference>
<keyword evidence="6" id="KW-1185">Reference proteome</keyword>
<dbReference type="InterPro" id="IPR012147">
    <property type="entry name" value="P_Ac_Bu_trans"/>
</dbReference>
<evidence type="ECO:0000256" key="2">
    <source>
        <dbReference type="ARBA" id="ARBA00022679"/>
    </source>
</evidence>
<feature type="domain" description="Phosphate acetyl/butaryl transferase" evidence="4">
    <location>
        <begin position="75"/>
        <end position="290"/>
    </location>
</feature>
<dbReference type="PANTHER" id="PTHR43356:SF2">
    <property type="entry name" value="PHOSPHATE ACETYLTRANSFERASE"/>
    <property type="match status" value="1"/>
</dbReference>
<dbReference type="RefSeq" id="WP_131172122.1">
    <property type="nucleotide sequence ID" value="NZ_FXTL01000009.1"/>
</dbReference>
<evidence type="ECO:0000313" key="6">
    <source>
        <dbReference type="Proteomes" id="UP000291933"/>
    </source>
</evidence>
<protein>
    <submittedName>
        <fullName evidence="5">Bifunctional enoyl-CoA hydratase/phosphate acetyltransferase</fullName>
    </submittedName>
</protein>
<proteinExistence type="inferred from homology"/>
<dbReference type="InterPro" id="IPR002505">
    <property type="entry name" value="PTA_PTB"/>
</dbReference>
<dbReference type="GO" id="GO:0016746">
    <property type="term" value="F:acyltransferase activity"/>
    <property type="evidence" value="ECO:0007669"/>
    <property type="project" value="UniProtKB-KW"/>
</dbReference>
<dbReference type="OrthoDB" id="9800237at2"/>
<dbReference type="Gene3D" id="3.40.718.10">
    <property type="entry name" value="Isopropylmalate Dehydrogenase"/>
    <property type="match status" value="1"/>
</dbReference>
<reference evidence="5 6" key="1">
    <citation type="submission" date="2019-01" db="EMBL/GenBank/DDBJ databases">
        <title>Lactibacter flavus gen. nov., sp. nov., a novel bacterium of the family Propionibacteriaceae isolated from raw milk and dairy products.</title>
        <authorList>
            <person name="Huptas C."/>
            <person name="Wenning M."/>
            <person name="Breitenwieser F."/>
            <person name="Doll E."/>
            <person name="Von Neubeck M."/>
            <person name="Busse H.-J."/>
            <person name="Scherer S."/>
        </authorList>
    </citation>
    <scope>NUCLEOTIDE SEQUENCE [LARGE SCALE GENOMIC DNA]</scope>
    <source>
        <strain evidence="5 6">DSM 22130</strain>
    </source>
</reference>
<dbReference type="EMBL" id="SDMR01000009">
    <property type="protein sequence ID" value="TBT94806.1"/>
    <property type="molecule type" value="Genomic_DNA"/>
</dbReference>
<comment type="caution">
    <text evidence="5">The sequence shown here is derived from an EMBL/GenBank/DDBJ whole genome shotgun (WGS) entry which is preliminary data.</text>
</comment>
<evidence type="ECO:0000256" key="1">
    <source>
        <dbReference type="ARBA" id="ARBA00005656"/>
    </source>
</evidence>
<keyword evidence="2 5" id="KW-0808">Transferase</keyword>